<dbReference type="AlphaFoldDB" id="X1TAP3"/>
<dbReference type="EMBL" id="BARW01007848">
    <property type="protein sequence ID" value="GAI77074.1"/>
    <property type="molecule type" value="Genomic_DNA"/>
</dbReference>
<proteinExistence type="predicted"/>
<organism evidence="2">
    <name type="scientific">marine sediment metagenome</name>
    <dbReference type="NCBI Taxonomy" id="412755"/>
    <lineage>
        <taxon>unclassified sequences</taxon>
        <taxon>metagenomes</taxon>
        <taxon>ecological metagenomes</taxon>
    </lineage>
</organism>
<protein>
    <recommendedName>
        <fullName evidence="1">DprA winged helix domain-containing protein</fullName>
    </recommendedName>
</protein>
<accession>X1TAP3</accession>
<evidence type="ECO:0000313" key="2">
    <source>
        <dbReference type="EMBL" id="GAI77074.1"/>
    </source>
</evidence>
<reference evidence="2" key="1">
    <citation type="journal article" date="2014" name="Front. Microbiol.">
        <title>High frequency of phylogenetically diverse reductive dehalogenase-homologous genes in deep subseafloor sedimentary metagenomes.</title>
        <authorList>
            <person name="Kawai M."/>
            <person name="Futagami T."/>
            <person name="Toyoda A."/>
            <person name="Takaki Y."/>
            <person name="Nishi S."/>
            <person name="Hori S."/>
            <person name="Arai W."/>
            <person name="Tsubouchi T."/>
            <person name="Morono Y."/>
            <person name="Uchiyama I."/>
            <person name="Ito T."/>
            <person name="Fujiyama A."/>
            <person name="Inagaki F."/>
            <person name="Takami H."/>
        </authorList>
    </citation>
    <scope>NUCLEOTIDE SEQUENCE</scope>
    <source>
        <strain evidence="2">Expedition CK06-06</strain>
    </source>
</reference>
<name>X1TAP3_9ZZZZ</name>
<dbReference type="Pfam" id="PF17782">
    <property type="entry name" value="WHD_DprA"/>
    <property type="match status" value="1"/>
</dbReference>
<evidence type="ECO:0000259" key="1">
    <source>
        <dbReference type="Pfam" id="PF17782"/>
    </source>
</evidence>
<comment type="caution">
    <text evidence="2">The sequence shown here is derived from an EMBL/GenBank/DDBJ whole genome shotgun (WGS) entry which is preliminary data.</text>
</comment>
<feature type="domain" description="DprA winged helix" evidence="1">
    <location>
        <begin position="24"/>
        <end position="75"/>
    </location>
</feature>
<dbReference type="InterPro" id="IPR036390">
    <property type="entry name" value="WH_DNA-bd_sf"/>
</dbReference>
<dbReference type="InterPro" id="IPR036388">
    <property type="entry name" value="WH-like_DNA-bd_sf"/>
</dbReference>
<dbReference type="Gene3D" id="1.10.10.10">
    <property type="entry name" value="Winged helix-like DNA-binding domain superfamily/Winged helix DNA-binding domain"/>
    <property type="match status" value="1"/>
</dbReference>
<gene>
    <name evidence="2" type="ORF">S12H4_16252</name>
</gene>
<dbReference type="SUPFAM" id="SSF46785">
    <property type="entry name" value="Winged helix' DNA-binding domain"/>
    <property type="match status" value="1"/>
</dbReference>
<sequence>ILEEIHIALPQETAEKEMVKVNTSLTIDEKIIYRLITKEPTQIDEIIEASKLSAGKVSEILLTFELKDLIKEIEGKRFIKL</sequence>
<dbReference type="InterPro" id="IPR041614">
    <property type="entry name" value="DprA_WH"/>
</dbReference>
<feature type="non-terminal residue" evidence="2">
    <location>
        <position position="1"/>
    </location>
</feature>